<dbReference type="Pfam" id="PF13704">
    <property type="entry name" value="Glyco_tranf_2_4"/>
    <property type="match status" value="1"/>
</dbReference>
<proteinExistence type="predicted"/>
<dbReference type="AlphaFoldDB" id="W4HLA5"/>
<dbReference type="SUPFAM" id="SSF53448">
    <property type="entry name" value="Nucleotide-diphospho-sugar transferases"/>
    <property type="match status" value="1"/>
</dbReference>
<keyword evidence="2" id="KW-1185">Reference proteome</keyword>
<comment type="caution">
    <text evidence="1">The sequence shown here is derived from an EMBL/GenBank/DDBJ whole genome shotgun (WGS) entry which is preliminary data.</text>
</comment>
<dbReference type="STRING" id="1379903.ATO8_05751"/>
<gene>
    <name evidence="1" type="ORF">ATO8_05751</name>
</gene>
<evidence type="ECO:0000313" key="1">
    <source>
        <dbReference type="EMBL" id="ETW13509.1"/>
    </source>
</evidence>
<dbReference type="Gene3D" id="3.90.550.10">
    <property type="entry name" value="Spore Coat Polysaccharide Biosynthesis Protein SpsA, Chain A"/>
    <property type="match status" value="1"/>
</dbReference>
<organism evidence="1 2">
    <name type="scientific">Roseivivax marinus</name>
    <dbReference type="NCBI Taxonomy" id="1379903"/>
    <lineage>
        <taxon>Bacteria</taxon>
        <taxon>Pseudomonadati</taxon>
        <taxon>Pseudomonadota</taxon>
        <taxon>Alphaproteobacteria</taxon>
        <taxon>Rhodobacterales</taxon>
        <taxon>Roseobacteraceae</taxon>
        <taxon>Roseivivax</taxon>
    </lineage>
</organism>
<reference evidence="1 2" key="1">
    <citation type="journal article" date="2014" name="Antonie Van Leeuwenhoek">
        <title>Roseivivax atlanticus sp. nov., isolated from surface seawater of the Atlantic Ocean.</title>
        <authorList>
            <person name="Li G."/>
            <person name="Lai Q."/>
            <person name="Liu X."/>
            <person name="Sun F."/>
            <person name="Shao Z."/>
        </authorList>
    </citation>
    <scope>NUCLEOTIDE SEQUENCE [LARGE SCALE GENOMIC DNA]</scope>
    <source>
        <strain evidence="1 2">22II-s10s</strain>
    </source>
</reference>
<dbReference type="CDD" id="cd00761">
    <property type="entry name" value="Glyco_tranf_GTA_type"/>
    <property type="match status" value="1"/>
</dbReference>
<accession>W4HLA5</accession>
<dbReference type="eggNOG" id="COG0463">
    <property type="taxonomic scope" value="Bacteria"/>
</dbReference>
<evidence type="ECO:0000313" key="2">
    <source>
        <dbReference type="Proteomes" id="UP000019063"/>
    </source>
</evidence>
<dbReference type="EMBL" id="AQQW01000003">
    <property type="protein sequence ID" value="ETW13509.1"/>
    <property type="molecule type" value="Genomic_DNA"/>
</dbReference>
<sequence>MTRPDGHFSPFVVTRADLVITSRAKVEPVRNRPRRALPGALIEAHGAGKAGEDLSVHEAPRMKKLDRTGPDRRPEDGVPIIALAHNEVNILGAFLDHYRAITRPAFLIVDDRSTDGTAEILADAPDVTVFTPHAGSNYRDDKAQWRSDLLDAYCDGRWCLAPDLDEHFVFPGMEARSLDAYCAALEAEGAEAVATLMIDMYADRPLAEHVFDPGDGRTLAETFPLFDGPAEVPAGYFMRPTSGRERKRWPTPPVAFSGGLRHRLFTDHMEGLPGWKAAAIERLNRLDRPINPGPAERARNLAARALTYRTVRANANQTKLGLIRWQAGMAFNGGAHKVDRALPVSESIAAFLHYKFTRGQAGLEYTAARGQHNKGARGIRKMLERGDVLARSPVWEGTRRYEGARSLDGLIRDIPG</sequence>
<dbReference type="InterPro" id="IPR029044">
    <property type="entry name" value="Nucleotide-diphossugar_trans"/>
</dbReference>
<name>W4HLA5_9RHOB</name>
<dbReference type="Proteomes" id="UP000019063">
    <property type="component" value="Unassembled WGS sequence"/>
</dbReference>
<protein>
    <recommendedName>
        <fullName evidence="3">Glycosyl transferase family 2</fullName>
    </recommendedName>
</protein>
<evidence type="ECO:0008006" key="3">
    <source>
        <dbReference type="Google" id="ProtNLM"/>
    </source>
</evidence>